<accession>A0ABC8B5R3</accession>
<feature type="transmembrane region" description="Helical" evidence="1">
    <location>
        <begin position="6"/>
        <end position="26"/>
    </location>
</feature>
<evidence type="ECO:0000313" key="2">
    <source>
        <dbReference type="EMBL" id="APB01546.1"/>
    </source>
</evidence>
<sequence>MRVTAGIFGLLIAITGAVMMCLGYMAQHDVRDAAARTPMRLG</sequence>
<proteinExistence type="predicted"/>
<dbReference type="AlphaFoldDB" id="A0ABC8B5R3"/>
<name>A0ABC8B5R3_9NOCA</name>
<keyword evidence="1" id="KW-1133">Transmembrane helix</keyword>
<dbReference type="KEGG" id="nsr:NS506_07526"/>
<gene>
    <name evidence="2" type="ORF">NS506_07526</name>
</gene>
<dbReference type="Proteomes" id="UP000180166">
    <property type="component" value="Chromosome"/>
</dbReference>
<evidence type="ECO:0000313" key="3">
    <source>
        <dbReference type="Proteomes" id="UP000180166"/>
    </source>
</evidence>
<dbReference type="EMBL" id="CP017839">
    <property type="protein sequence ID" value="APB01546.1"/>
    <property type="molecule type" value="Genomic_DNA"/>
</dbReference>
<evidence type="ECO:0000256" key="1">
    <source>
        <dbReference type="SAM" id="Phobius"/>
    </source>
</evidence>
<organism evidence="2 3">
    <name type="scientific">Nocardia seriolae</name>
    <dbReference type="NCBI Taxonomy" id="37332"/>
    <lineage>
        <taxon>Bacteria</taxon>
        <taxon>Bacillati</taxon>
        <taxon>Actinomycetota</taxon>
        <taxon>Actinomycetes</taxon>
        <taxon>Mycobacteriales</taxon>
        <taxon>Nocardiaceae</taxon>
        <taxon>Nocardia</taxon>
    </lineage>
</organism>
<keyword evidence="1" id="KW-0472">Membrane</keyword>
<protein>
    <submittedName>
        <fullName evidence="2">Uncharacterized protein</fullName>
    </submittedName>
</protein>
<keyword evidence="1" id="KW-0812">Transmembrane</keyword>
<reference evidence="2 3" key="1">
    <citation type="submission" date="2016-10" db="EMBL/GenBank/DDBJ databases">
        <title>Genome sequence of Nocardia seriolae strain EM150506, isolated from Anguila japonica.</title>
        <authorList>
            <person name="Han H.-J."/>
        </authorList>
    </citation>
    <scope>NUCLEOTIDE SEQUENCE [LARGE SCALE GENOMIC DNA]</scope>
    <source>
        <strain evidence="2 3">EM150506</strain>
    </source>
</reference>